<evidence type="ECO:0000313" key="14">
    <source>
        <dbReference type="Proteomes" id="UP000603453"/>
    </source>
</evidence>
<dbReference type="AlphaFoldDB" id="A0A8H7QQ56"/>
<keyword evidence="6" id="KW-0256">Endoplasmic reticulum</keyword>
<comment type="caution">
    <text evidence="13">The sequence shown here is derived from an EMBL/GenBank/DDBJ whole genome shotgun (WGS) entry which is preliminary data.</text>
</comment>
<keyword evidence="8" id="KW-0733">Signal recognition particle</keyword>
<keyword evidence="7" id="KW-0694">RNA-binding</keyword>
<reference evidence="13" key="1">
    <citation type="submission" date="2020-12" db="EMBL/GenBank/DDBJ databases">
        <title>Metabolic potential, ecology and presence of endohyphal bacteria is reflected in genomic diversity of Mucoromycotina.</title>
        <authorList>
            <person name="Muszewska A."/>
            <person name="Okrasinska A."/>
            <person name="Steczkiewicz K."/>
            <person name="Drgas O."/>
            <person name="Orlowska M."/>
            <person name="Perlinska-Lenart U."/>
            <person name="Aleksandrzak-Piekarczyk T."/>
            <person name="Szatraj K."/>
            <person name="Zielenkiewicz U."/>
            <person name="Pilsyk S."/>
            <person name="Malc E."/>
            <person name="Mieczkowski P."/>
            <person name="Kruszewska J.S."/>
            <person name="Biernat P."/>
            <person name="Pawlowska J."/>
        </authorList>
    </citation>
    <scope>NUCLEOTIDE SEQUENCE</scope>
    <source>
        <strain evidence="13">WA0000017839</strain>
    </source>
</reference>
<dbReference type="InterPro" id="IPR026258">
    <property type="entry name" value="SRP68"/>
</dbReference>
<dbReference type="GO" id="GO:0005783">
    <property type="term" value="C:endoplasmic reticulum"/>
    <property type="evidence" value="ECO:0007669"/>
    <property type="project" value="UniProtKB-SubCell"/>
</dbReference>
<dbReference type="GO" id="GO:0005829">
    <property type="term" value="C:cytosol"/>
    <property type="evidence" value="ECO:0007669"/>
    <property type="project" value="UniProtKB-ARBA"/>
</dbReference>
<dbReference type="PANTHER" id="PTHR12860:SF0">
    <property type="entry name" value="SIGNAL RECOGNITION PARTICLE SUBUNIT SRP68"/>
    <property type="match status" value="1"/>
</dbReference>
<dbReference type="GO" id="GO:0005047">
    <property type="term" value="F:signal recognition particle binding"/>
    <property type="evidence" value="ECO:0007669"/>
    <property type="project" value="InterPro"/>
</dbReference>
<keyword evidence="5" id="KW-0963">Cytoplasm</keyword>
<comment type="subcellular location">
    <subcellularLocation>
        <location evidence="2">Cytoplasm</location>
    </subcellularLocation>
    <subcellularLocation>
        <location evidence="1">Endoplasmic reticulum</location>
    </subcellularLocation>
    <subcellularLocation>
        <location evidence="3">Nucleus</location>
        <location evidence="3">Nucleolus</location>
    </subcellularLocation>
</comment>
<dbReference type="InterPro" id="IPR034652">
    <property type="entry name" value="SRP68-RBD"/>
</dbReference>
<evidence type="ECO:0000256" key="8">
    <source>
        <dbReference type="ARBA" id="ARBA00023135"/>
    </source>
</evidence>
<organism evidence="13 14">
    <name type="scientific">Mucor saturninus</name>
    <dbReference type="NCBI Taxonomy" id="64648"/>
    <lineage>
        <taxon>Eukaryota</taxon>
        <taxon>Fungi</taxon>
        <taxon>Fungi incertae sedis</taxon>
        <taxon>Mucoromycota</taxon>
        <taxon>Mucoromycotina</taxon>
        <taxon>Mucoromycetes</taxon>
        <taxon>Mucorales</taxon>
        <taxon>Mucorineae</taxon>
        <taxon>Mucoraceae</taxon>
        <taxon>Mucor</taxon>
    </lineage>
</organism>
<comment type="similarity">
    <text evidence="4">Belongs to the SRP68 family.</text>
</comment>
<dbReference type="Proteomes" id="UP000603453">
    <property type="component" value="Unassembled WGS sequence"/>
</dbReference>
<keyword evidence="9" id="KW-0539">Nucleus</keyword>
<evidence type="ECO:0000256" key="6">
    <source>
        <dbReference type="ARBA" id="ARBA00022824"/>
    </source>
</evidence>
<dbReference type="CDD" id="cd15481">
    <property type="entry name" value="SRP68-RBD"/>
    <property type="match status" value="1"/>
</dbReference>
<dbReference type="InterPro" id="IPR038253">
    <property type="entry name" value="SRP68_N_sf"/>
</dbReference>
<proteinExistence type="inferred from homology"/>
<dbReference type="Pfam" id="PF16969">
    <property type="entry name" value="SRP68"/>
    <property type="match status" value="2"/>
</dbReference>
<dbReference type="GO" id="GO:0005730">
    <property type="term" value="C:nucleolus"/>
    <property type="evidence" value="ECO:0007669"/>
    <property type="project" value="UniProtKB-SubCell"/>
</dbReference>
<accession>A0A8H7QQ56</accession>
<evidence type="ECO:0000256" key="3">
    <source>
        <dbReference type="ARBA" id="ARBA00004604"/>
    </source>
</evidence>
<sequence>MDITPTAGPMSMDVLSLINSSRQTYGLRHQDYQRYREYCTNRIHRLRQILKLTQANNKQTNIRKSIPQEINDVRYLHLLIYESERAWAFSMELKQESSKSMDTRQRHHLVKRLKRASQYAQQLYTLCENQTVDSRTVLDVKAYAALMKGYLLFEQQHWQEALDQLTESRTIYEKFAKLNSNAEQEALCYSFIDTIDPNIRFCAYKLGINKEIDDIVSSYHSDALNAQLATIQSNKKETVTKFMTWRQKEFTIKVEALVQAVEEKDWSEAEKLIKKALKEDKEATAKITSSKSAKATEDLKIIFTMVEYNLFGNQIQRNLASIANTDKPQQAVKLYDDIMKNIEYIWELPNVRDDLALDGELNVLSLYYKAQRCIQVALSYADMKKTPESLAIYQRAQLYVVQAKQELAQIKTFSSDALLRVSESDLLSVENIIRSGTWKSRAAWFLEHGSQDQDEVTEKLDQLNLDADALIDQLDAYPSVIQPNHLVDFPPKFQPVACKPFYFDLAANFVKYPEQSLNERTEKTTSGSGFWNIFGRK</sequence>
<evidence type="ECO:0000256" key="11">
    <source>
        <dbReference type="ARBA" id="ARBA00029498"/>
    </source>
</evidence>
<evidence type="ECO:0000256" key="10">
    <source>
        <dbReference type="ARBA" id="ARBA00023274"/>
    </source>
</evidence>
<protein>
    <recommendedName>
        <fullName evidence="11">Signal recognition particle subunit SRP68</fullName>
    </recommendedName>
    <alternativeName>
        <fullName evidence="12">Signal recognition particle 68 kDa protein</fullName>
    </alternativeName>
</protein>
<dbReference type="GO" id="GO:0008312">
    <property type="term" value="F:7S RNA binding"/>
    <property type="evidence" value="ECO:0007669"/>
    <property type="project" value="InterPro"/>
</dbReference>
<evidence type="ECO:0000256" key="4">
    <source>
        <dbReference type="ARBA" id="ARBA00009352"/>
    </source>
</evidence>
<dbReference type="FunFam" id="1.10.3450.40:FF:000001">
    <property type="entry name" value="Signal recognition particle subunit SRP68"/>
    <property type="match status" value="1"/>
</dbReference>
<evidence type="ECO:0000256" key="9">
    <source>
        <dbReference type="ARBA" id="ARBA00023242"/>
    </source>
</evidence>
<dbReference type="PANTHER" id="PTHR12860">
    <property type="entry name" value="SIGNAL RECOGNITION PARTICLE 68 KDA PROTEIN"/>
    <property type="match status" value="1"/>
</dbReference>
<evidence type="ECO:0000256" key="5">
    <source>
        <dbReference type="ARBA" id="ARBA00022490"/>
    </source>
</evidence>
<keyword evidence="10" id="KW-0687">Ribonucleoprotein</keyword>
<dbReference type="GO" id="GO:0006614">
    <property type="term" value="P:SRP-dependent cotranslational protein targeting to membrane"/>
    <property type="evidence" value="ECO:0007669"/>
    <property type="project" value="InterPro"/>
</dbReference>
<evidence type="ECO:0000256" key="2">
    <source>
        <dbReference type="ARBA" id="ARBA00004496"/>
    </source>
</evidence>
<evidence type="ECO:0000256" key="7">
    <source>
        <dbReference type="ARBA" id="ARBA00022884"/>
    </source>
</evidence>
<name>A0A8H7QQ56_9FUNG</name>
<keyword evidence="14" id="KW-1185">Reference proteome</keyword>
<dbReference type="EMBL" id="JAEPRD010000165">
    <property type="protein sequence ID" value="KAG2195646.1"/>
    <property type="molecule type" value="Genomic_DNA"/>
</dbReference>
<dbReference type="PIRSF" id="PIRSF038995">
    <property type="entry name" value="SRP68"/>
    <property type="match status" value="1"/>
</dbReference>
<evidence type="ECO:0000256" key="1">
    <source>
        <dbReference type="ARBA" id="ARBA00004240"/>
    </source>
</evidence>
<gene>
    <name evidence="13" type="ORF">INT47_002885</name>
</gene>
<dbReference type="Gene3D" id="1.10.3450.40">
    <property type="entry name" value="Signal recognition particle, SRP68 subunit, RNA-binding domain"/>
    <property type="match status" value="1"/>
</dbReference>
<dbReference type="GO" id="GO:0005786">
    <property type="term" value="C:signal recognition particle, endoplasmic reticulum targeting"/>
    <property type="evidence" value="ECO:0007669"/>
    <property type="project" value="UniProtKB-KW"/>
</dbReference>
<dbReference type="OrthoDB" id="10255118at2759"/>
<evidence type="ECO:0000313" key="13">
    <source>
        <dbReference type="EMBL" id="KAG2195646.1"/>
    </source>
</evidence>
<evidence type="ECO:0000256" key="12">
    <source>
        <dbReference type="ARBA" id="ARBA00083741"/>
    </source>
</evidence>
<dbReference type="GO" id="GO:0030942">
    <property type="term" value="F:endoplasmic reticulum signal peptide binding"/>
    <property type="evidence" value="ECO:0007669"/>
    <property type="project" value="InterPro"/>
</dbReference>